<dbReference type="Pfam" id="PF17921">
    <property type="entry name" value="Integrase_H2C2"/>
    <property type="match status" value="2"/>
</dbReference>
<dbReference type="InterPro" id="IPR005312">
    <property type="entry name" value="DUF1759"/>
</dbReference>
<dbReference type="Pfam" id="PF18701">
    <property type="entry name" value="DUF5641"/>
    <property type="match status" value="2"/>
</dbReference>
<protein>
    <recommendedName>
        <fullName evidence="7">Integrase catalytic domain-containing protein</fullName>
    </recommendedName>
</protein>
<accession>A0ABY6KUY6</accession>
<feature type="domain" description="Integrase catalytic" evidence="7">
    <location>
        <begin position="3155"/>
        <end position="3334"/>
    </location>
</feature>
<dbReference type="Gene3D" id="3.30.70.270">
    <property type="match status" value="1"/>
</dbReference>
<dbReference type="Gene3D" id="1.10.340.70">
    <property type="match status" value="2"/>
</dbReference>
<evidence type="ECO:0000256" key="2">
    <source>
        <dbReference type="ARBA" id="ARBA00022695"/>
    </source>
</evidence>
<gene>
    <name evidence="8" type="ORF">LAZ67_9003502</name>
</gene>
<feature type="non-terminal residue" evidence="8">
    <location>
        <position position="3451"/>
    </location>
</feature>
<evidence type="ECO:0000256" key="1">
    <source>
        <dbReference type="ARBA" id="ARBA00022679"/>
    </source>
</evidence>
<evidence type="ECO:0000259" key="7">
    <source>
        <dbReference type="PROSITE" id="PS50994"/>
    </source>
</evidence>
<dbReference type="Gene3D" id="3.30.420.10">
    <property type="entry name" value="Ribonuclease H-like superfamily/Ribonuclease H"/>
    <property type="match status" value="2"/>
</dbReference>
<dbReference type="EMBL" id="CP092871">
    <property type="protein sequence ID" value="UYV72514.1"/>
    <property type="molecule type" value="Genomic_DNA"/>
</dbReference>
<dbReference type="InterPro" id="IPR021109">
    <property type="entry name" value="Peptidase_aspartic_dom_sf"/>
</dbReference>
<reference evidence="8 9" key="1">
    <citation type="submission" date="2022-01" db="EMBL/GenBank/DDBJ databases">
        <title>A chromosomal length assembly of Cordylochernes scorpioides.</title>
        <authorList>
            <person name="Zeh D."/>
            <person name="Zeh J."/>
        </authorList>
    </citation>
    <scope>NUCLEOTIDE SEQUENCE [LARGE SCALE GENOMIC DNA]</scope>
    <source>
        <strain evidence="8">IN4F17</strain>
        <tissue evidence="8">Whole Body</tissue>
    </source>
</reference>
<dbReference type="Gene3D" id="4.10.60.10">
    <property type="entry name" value="Zinc finger, CCHC-type"/>
    <property type="match status" value="1"/>
</dbReference>
<keyword evidence="3" id="KW-0540">Nuclease</keyword>
<dbReference type="PROSITE" id="PS50994">
    <property type="entry name" value="INTEGRASE"/>
    <property type="match status" value="2"/>
</dbReference>
<organism evidence="8 9">
    <name type="scientific">Cordylochernes scorpioides</name>
    <dbReference type="NCBI Taxonomy" id="51811"/>
    <lineage>
        <taxon>Eukaryota</taxon>
        <taxon>Metazoa</taxon>
        <taxon>Ecdysozoa</taxon>
        <taxon>Arthropoda</taxon>
        <taxon>Chelicerata</taxon>
        <taxon>Arachnida</taxon>
        <taxon>Pseudoscorpiones</taxon>
        <taxon>Cheliferoidea</taxon>
        <taxon>Chernetidae</taxon>
        <taxon>Cordylochernes</taxon>
    </lineage>
</organism>
<dbReference type="InterPro" id="IPR001969">
    <property type="entry name" value="Aspartic_peptidase_AS"/>
</dbReference>
<dbReference type="Proteomes" id="UP001235939">
    <property type="component" value="Chromosome 09"/>
</dbReference>
<dbReference type="InterPro" id="IPR008042">
    <property type="entry name" value="Retrotrans_Pao"/>
</dbReference>
<dbReference type="InterPro" id="IPR043502">
    <property type="entry name" value="DNA/RNA_pol_sf"/>
</dbReference>
<keyword evidence="5" id="KW-0378">Hydrolase</keyword>
<name>A0ABY6KUY6_9ARAC</name>
<dbReference type="InterPro" id="IPR041588">
    <property type="entry name" value="Integrase_H2C2"/>
</dbReference>
<sequence length="3451" mass="397613">MSPIPPGRLDYALNGQTASLLNTVTRARAPKRAIFTRLSTEFWTEIEKPDFDTEKYRAKYNRICALSKEISEIDSRYHGLLLEDETITEVKIEEEFEGCENYVQGMFDIENKYLSRCETARDRVDGSLVESAANSVVNTESKRTIRLPKVELPKFKGNLEDWLSWWGQFSKINDDETLGDVDKFHYLLQAVVEGSRAHRLVCSYPIIEDNYPKVVQALKDRFGDKNLLIEHYIRRLLKLVVSNARKENLPLDEIYDDLTAHLKNLESLGVNTEMAGVFLYPLVESSLPLDIIQVWQRNPAVGYGIKEEGAENGDKSDASGRLQALMDFLRDEVKGAERMAFAKENFEGNSSMRATGSQLKTPRKTPPTVSNLFGSAFKRKCIFCQRDNHLSSRCFVASRLTPSERDQRIKEAKVCFKCLKGNHLKRECRADIKCRNCGKDHLDIFCNKIALKQGGNNSFRGETSKVVNEGNATCTGVNMSARTCANDILLMTSVAKLKGAKETKEVKVLFDTGSHYSYIKRSIVEKLGLNKIGEISLEKSLFGGGNMKEALHGKYVLKLGSLTNKIDVDLVALDQPEICARIPPIPRGRLLYKLKRKKIYIHPSNFRNEEIDILIGSDYFGQLLTGKVVHLGEDLTAVETKLGWTLMGQSPVVGKEDKVQIALNMLVARNNLKDLWELDILGIQDPIEVVSKKKRETELKEHFIKIIKRDEDQRYSVALPWKCERNNIPSNLEIAQRRLEACTSKLRKEKMVIEYSTILQEWEREGLIERIEENRPQKKGHYLPHRPVFKAESRTTPLRPVFDASCRSYNGLSLNDYLEKGPNLLEKIPEILIRFREKGIGVLADIRKAFQMITVQLQDQDFLRFLWWDQTDPMKLTVFRHKRVVFGLNCSPFILGAVIDHHLNSVQGPAAEIAKTMARSFYMDNLVTSLSSQEEVQQFQNTAVNIMEMAKMDLREWEFNLPVSNSKEEKGTTTKVLGLVWDKVEDVLNCDVSIEKDLPRRLTKRIILSKIQQVFDPLGVYSPIFLPPKLLLQRSWELKIGWDSQLPEDMDREFRTWYSQIGLLSQIKIPRHIWFDQTNKNEIHVFCDASKSAYAAVAYMRSEVQGGVHLSLLWSKSRLAPTKRVTIPRLELLACVLGARLVKSISTALTNSCPVTLWTDSSTVMAWLKRKNEWNVFVRNRVQEIRDTVNNENWKFVYGKFNPADLPSRGCSIVQFVSTNWWEGPEWLKGEKESWPSFEPTIDEEEIIKEKRKTLQAHTTLIVEANRWFLDRRSKYSLNIRIMAWVLRFLDNARRIPTERGNLKVIELERAERKLLKLVQQETFPGKQAPKNGLKTIKSVEGLWCVETKLLHGQDSEVFKRPILLPRNHPLVEQMVREIHQQNGHGGAQFILSQLREKFWIIGGRRLIKQIIGKCVICRRHNQKPIQTPGAALPTNRIGLGKPFEVTGVDLLGPLHLKGGSKVWVALFTCAVYRAVHLEIVRTLEANTFLLALKRFICRRGRPGKIYSDNGTNFSKTNELLKRLDWGEIERESSVKRIQWIFIPPSAPWWGGFWERLVRVVKSLLVRMLGFSKLNYVQLETALCEVESIINNRALSYISEDDQDLIPLTPQMFLQTNANNEFPELEKIRVNSFTRKYKILSKLNEELKQRFRKEYLGVLIQRAENKRELCIKEGDLVLIGQDNTKRILWPVGKIIKLYLGKDGVNRVARVKTSTGEWLRPVQRLFPLEISSEETPEKASGDKKPLTIKTRSGREVRKPIRNTITRTTNEIKSGLSIKEVDIILIRAKFERLTILNDRLILIDDKIKEILLDDPRSTEAQINDEMELCETYSLQVGIVAQKVKEYESKLAAPCDDKMSQFSTSDVKRQIKLPKFELKKYTGELEEWLSWWSHFEKIHLDESLSDVDKFEYLIQSMVVGSKAHRLVTSFPLTQKNYNKVIGDLKDRFGDRDMLTELYVRKLLKLVIASARSEKRTLAQLYDDLVAHLHSLGSLGVDTKSGGGAFLYPLVESSLPLELIKIWQRSRTPYIEAGIEHSGAKAFDKLEGLIEFLKQEVKNAERISFVAEGFEPSLPLKQGKRENNPPKIHTASALFVGKTNLPCLFCEKDNHLSQNCFKAAKMLESDRLKRVQDAKVCFKCLRNNHLKKDCRSFVRCKRCQGPHFEIMCRGTSHSQENLNWRSDNRSHNSLAEQNEGISEPVTAMANQVCTNNISLMTLIVKLKGPKRSKMVRVLLDSGSQKSYIRRSLAKELDLPKVGEVKLNKFLFGGQTTGEKAHSIFYFQLDNVDKGKAFKMEALEETIICGNISPVETGPRQWELDKKGITLTKVDNNNPEIDILIGGDYYGQLLTGKIEQLAGGLTAIQTVLGWTLIGNISSERPETSAQMVITLLTTQQRVASLWELETIGIRDPTEVISVKEKNVLMQEKFREKICRGHDGRYLVSLPWKEGIGTIPNNLEIAKRRLEAMTQRLTQKGQFVPYDEVFRSWFRENLIEEVDREDIKPTGHYLPHRPIYKVQSQTTPIRPVYDASCKSSKRSLSLNECLETGPNLIELLPEILIRFREKKIGAIADIRKAFQTIGIDEKERDYLRFLWWDEQDPSKIRTLRHTRVVFGLTCSPFILAAVLKYHLESIVDDRKSVADVLKRSFYVDNLVFSVDEPDELERIREVANDIMDEAKMTLREWEYGGSKILENKEDSRVLGLYWNKERDTLRCHIPQDTTKYGEVTKRTLLSNLQKFFDPLGFYQPIFLIPKLLMQRAWLLKLGWDQPLPTDIQQEFKKWSEELDHVKKLEFPRYARVTRSENLELHVFGDASKRAYATVAFLRSVQDGIVHISLLAAKTRVAPLKSITIPRLELLACLLSARLATSIVRALARPIKTIFWSDSSTALSWISTKHEWSIFVSNRVNEIRSSTNIDDWRFVPGTLNPADLPSRGCYAPQFILSKWWEGPQWLRESEDKWPKQKPIPNEEQVLEEKKGTVVQNTIVQNRTFWYISKFSSYKANLRVLAWVLRFIKILKREDIQDKTLSTHEVVQAEKVLIRLVQRDSLGKGQISHLKTKVQSDGLMYIETKLLYDQSPEEFRKPVLLPCDHPITEQLIRETHLNNCHAGVHFLLSKLREKFWILKARKTIKRVVRGCIICRRHAEKANTIPCAPLPKDRLFMGRPFEVTGVDLMGPLYLKNGQKIWITLFTCAVYRAVHLELVEGLDATNFIMALERFIHRRGRPVKIYSDNGTNFKRTNRLFTNLNWDKIARYSCDKQIRWIFIPPSAPWWGGWWERLVRLVKDLLRRTLGTKRVNYVQLETLICHVEAIINTRPLTYISETEDDLIPITPQMFIQNNFGSFDESHELSPDNTRQHFRKLQQIKKELKERFHKEYLAMLVQKGNETEGGRFLPGEVVLIGRDDQKRIFWPLGRILELYPGKDGRERVARVRTATGEFVRPLKRLFSLELGSDISRE</sequence>
<dbReference type="Pfam" id="PF05380">
    <property type="entry name" value="Peptidase_A17"/>
    <property type="match status" value="2"/>
</dbReference>
<evidence type="ECO:0000313" key="9">
    <source>
        <dbReference type="Proteomes" id="UP001235939"/>
    </source>
</evidence>
<keyword evidence="9" id="KW-1185">Reference proteome</keyword>
<evidence type="ECO:0000256" key="5">
    <source>
        <dbReference type="ARBA" id="ARBA00022801"/>
    </source>
</evidence>
<evidence type="ECO:0000256" key="4">
    <source>
        <dbReference type="ARBA" id="ARBA00022759"/>
    </source>
</evidence>
<feature type="domain" description="Integrase catalytic" evidence="7">
    <location>
        <begin position="1439"/>
        <end position="1618"/>
    </location>
</feature>
<dbReference type="PANTHER" id="PTHR47331:SF1">
    <property type="entry name" value="GAG-LIKE PROTEIN"/>
    <property type="match status" value="1"/>
</dbReference>
<proteinExistence type="predicted"/>
<dbReference type="Pfam" id="PF03564">
    <property type="entry name" value="DUF1759"/>
    <property type="match status" value="2"/>
</dbReference>
<dbReference type="InterPro" id="IPR012337">
    <property type="entry name" value="RNaseH-like_sf"/>
</dbReference>
<dbReference type="InterPro" id="IPR043128">
    <property type="entry name" value="Rev_trsase/Diguanyl_cyclase"/>
</dbReference>
<keyword evidence="6" id="KW-0695">RNA-directed DNA polymerase</keyword>
<dbReference type="Gene3D" id="2.40.70.10">
    <property type="entry name" value="Acid Proteases"/>
    <property type="match status" value="1"/>
</dbReference>
<dbReference type="SUPFAM" id="SSF56672">
    <property type="entry name" value="DNA/RNA polymerases"/>
    <property type="match status" value="2"/>
</dbReference>
<dbReference type="InterPro" id="IPR001584">
    <property type="entry name" value="Integrase_cat-core"/>
</dbReference>
<dbReference type="InterPro" id="IPR036397">
    <property type="entry name" value="RNaseH_sf"/>
</dbReference>
<dbReference type="SUPFAM" id="SSF53098">
    <property type="entry name" value="Ribonuclease H-like"/>
    <property type="match status" value="2"/>
</dbReference>
<evidence type="ECO:0000256" key="3">
    <source>
        <dbReference type="ARBA" id="ARBA00022722"/>
    </source>
</evidence>
<keyword evidence="4" id="KW-0255">Endonuclease</keyword>
<dbReference type="SMART" id="SM00343">
    <property type="entry name" value="ZnF_C2HC"/>
    <property type="match status" value="5"/>
</dbReference>
<dbReference type="InterPro" id="IPR040676">
    <property type="entry name" value="DUF5641"/>
</dbReference>
<evidence type="ECO:0000313" key="8">
    <source>
        <dbReference type="EMBL" id="UYV72514.1"/>
    </source>
</evidence>
<keyword evidence="1" id="KW-0808">Transferase</keyword>
<dbReference type="InterPro" id="IPR001878">
    <property type="entry name" value="Znf_CCHC"/>
</dbReference>
<dbReference type="Gene3D" id="3.10.10.10">
    <property type="entry name" value="HIV Type 1 Reverse Transcriptase, subunit A, domain 1"/>
    <property type="match status" value="1"/>
</dbReference>
<keyword evidence="2" id="KW-0548">Nucleotidyltransferase</keyword>
<evidence type="ECO:0000256" key="6">
    <source>
        <dbReference type="ARBA" id="ARBA00022918"/>
    </source>
</evidence>
<dbReference type="PROSITE" id="PS00141">
    <property type="entry name" value="ASP_PROTEASE"/>
    <property type="match status" value="1"/>
</dbReference>
<dbReference type="PANTHER" id="PTHR47331">
    <property type="entry name" value="PHD-TYPE DOMAIN-CONTAINING PROTEIN"/>
    <property type="match status" value="1"/>
</dbReference>